<dbReference type="InterPro" id="IPR000086">
    <property type="entry name" value="NUDIX_hydrolase_dom"/>
</dbReference>
<evidence type="ECO:0000313" key="6">
    <source>
        <dbReference type="Proteomes" id="UP000594430"/>
    </source>
</evidence>
<comment type="similarity">
    <text evidence="3">Belongs to the Nudix hydrolase family.</text>
</comment>
<dbReference type="EMBL" id="CP064946">
    <property type="protein sequence ID" value="QPH51189.1"/>
    <property type="molecule type" value="Genomic_DNA"/>
</dbReference>
<sequence length="132" mass="15144">MKSAKPRATIICRHGKHAHKWLWVRKQNAPWTLPGGKVEPGETPLEAAQRELLEETGLQAHNFTLLMRHETPQRMHYVFEAEFDEAPQPCALHEIADFQFAHFEHVSTLKQDIRKLIRSLLECDAATAASVR</sequence>
<accession>A0A7S9LL90</accession>
<dbReference type="PROSITE" id="PS51462">
    <property type="entry name" value="NUDIX"/>
    <property type="match status" value="1"/>
</dbReference>
<gene>
    <name evidence="5" type="ORF">IZU98_11100</name>
</gene>
<dbReference type="GO" id="GO:0016787">
    <property type="term" value="F:hydrolase activity"/>
    <property type="evidence" value="ECO:0007669"/>
    <property type="project" value="UniProtKB-KW"/>
</dbReference>
<dbReference type="AlphaFoldDB" id="A0A7S9LL90"/>
<evidence type="ECO:0000313" key="5">
    <source>
        <dbReference type="EMBL" id="QPH51189.1"/>
    </source>
</evidence>
<dbReference type="PROSITE" id="PS00893">
    <property type="entry name" value="NUDIX_BOX"/>
    <property type="match status" value="1"/>
</dbReference>
<dbReference type="Proteomes" id="UP000594430">
    <property type="component" value="Chromosome"/>
</dbReference>
<proteinExistence type="inferred from homology"/>
<protein>
    <submittedName>
        <fullName evidence="5">NUDIX domain-containing protein</fullName>
    </submittedName>
</protein>
<dbReference type="Gene3D" id="3.90.79.10">
    <property type="entry name" value="Nucleoside Triphosphate Pyrophosphohydrolase"/>
    <property type="match status" value="1"/>
</dbReference>
<feature type="domain" description="Nudix hydrolase" evidence="4">
    <location>
        <begin position="4"/>
        <end position="123"/>
    </location>
</feature>
<dbReference type="RefSeq" id="WP_027915587.1">
    <property type="nucleotide sequence ID" value="NZ_BQHM01000008.1"/>
</dbReference>
<dbReference type="InterPro" id="IPR015797">
    <property type="entry name" value="NUDIX_hydrolase-like_dom_sf"/>
</dbReference>
<organism evidence="5 6">
    <name type="scientific">Pseudomonas fulva</name>
    <dbReference type="NCBI Taxonomy" id="47880"/>
    <lineage>
        <taxon>Bacteria</taxon>
        <taxon>Pseudomonadati</taxon>
        <taxon>Pseudomonadota</taxon>
        <taxon>Gammaproteobacteria</taxon>
        <taxon>Pseudomonadales</taxon>
        <taxon>Pseudomonadaceae</taxon>
        <taxon>Pseudomonas</taxon>
    </lineage>
</organism>
<evidence type="ECO:0000256" key="3">
    <source>
        <dbReference type="RuleBase" id="RU003476"/>
    </source>
</evidence>
<dbReference type="PANTHER" id="PTHR43736">
    <property type="entry name" value="ADP-RIBOSE PYROPHOSPHATASE"/>
    <property type="match status" value="1"/>
</dbReference>
<reference evidence="5 6" key="1">
    <citation type="submission" date="2020-11" db="EMBL/GenBank/DDBJ databases">
        <title>Pseudomonas fulva producing VIM-24.</title>
        <authorList>
            <person name="Liu S."/>
        </authorList>
    </citation>
    <scope>NUCLEOTIDE SEQUENCE [LARGE SCALE GENOMIC DNA]</scope>
    <source>
        <strain evidence="5 6">ZDHY414</strain>
    </source>
</reference>
<dbReference type="CDD" id="cd04667">
    <property type="entry name" value="NUDIX_Hydrolase"/>
    <property type="match status" value="1"/>
</dbReference>
<comment type="cofactor">
    <cofactor evidence="1">
        <name>Mg(2+)</name>
        <dbReference type="ChEBI" id="CHEBI:18420"/>
    </cofactor>
</comment>
<dbReference type="Pfam" id="PF00293">
    <property type="entry name" value="NUDIX"/>
    <property type="match status" value="1"/>
</dbReference>
<name>A0A7S9LL90_9PSED</name>
<dbReference type="PRINTS" id="PR00502">
    <property type="entry name" value="NUDIXFAMILY"/>
</dbReference>
<keyword evidence="2 3" id="KW-0378">Hydrolase</keyword>
<dbReference type="InterPro" id="IPR020084">
    <property type="entry name" value="NUDIX_hydrolase_CS"/>
</dbReference>
<dbReference type="InterPro" id="IPR020476">
    <property type="entry name" value="Nudix_hydrolase"/>
</dbReference>
<evidence type="ECO:0000256" key="1">
    <source>
        <dbReference type="ARBA" id="ARBA00001946"/>
    </source>
</evidence>
<evidence type="ECO:0000259" key="4">
    <source>
        <dbReference type="PROSITE" id="PS51462"/>
    </source>
</evidence>
<dbReference type="SUPFAM" id="SSF55811">
    <property type="entry name" value="Nudix"/>
    <property type="match status" value="1"/>
</dbReference>
<dbReference type="GeneID" id="93442242"/>
<dbReference type="PANTHER" id="PTHR43736:SF1">
    <property type="entry name" value="DIHYDRONEOPTERIN TRIPHOSPHATE DIPHOSPHATASE"/>
    <property type="match status" value="1"/>
</dbReference>
<evidence type="ECO:0000256" key="2">
    <source>
        <dbReference type="ARBA" id="ARBA00022801"/>
    </source>
</evidence>